<proteinExistence type="predicted"/>
<feature type="transmembrane region" description="Helical" evidence="1">
    <location>
        <begin position="81"/>
        <end position="104"/>
    </location>
</feature>
<evidence type="ECO:0000313" key="3">
    <source>
        <dbReference type="Proteomes" id="UP000029646"/>
    </source>
</evidence>
<keyword evidence="1" id="KW-0812">Transmembrane</keyword>
<name>A0A090W026_9FLAO</name>
<sequence length="108" mass="11826">MAPLPFEDLPCSFSSVSRTCFFTSSSLGSSLTTLRRPLPLNLSLRLPPVFWLLPPCPGLTLLIRLRFFLLASDVPGFFSSFFFLGLLNCVKSILSPAILGPLIFGIGF</sequence>
<comment type="caution">
    <text evidence="2">The sequence shown here is derived from an EMBL/GenBank/DDBJ whole genome shotgun (WGS) entry which is preliminary data.</text>
</comment>
<organism evidence="2 3">
    <name type="scientific">Jejuia pallidilutea</name>
    <dbReference type="NCBI Taxonomy" id="504487"/>
    <lineage>
        <taxon>Bacteria</taxon>
        <taxon>Pseudomonadati</taxon>
        <taxon>Bacteroidota</taxon>
        <taxon>Flavobacteriia</taxon>
        <taxon>Flavobacteriales</taxon>
        <taxon>Flavobacteriaceae</taxon>
        <taxon>Jejuia</taxon>
    </lineage>
</organism>
<evidence type="ECO:0000313" key="2">
    <source>
        <dbReference type="EMBL" id="GAL69513.1"/>
    </source>
</evidence>
<reference evidence="2 3" key="1">
    <citation type="journal article" date="2014" name="Genome Announc.">
        <title>Draft Genome Sequence of Marine Flavobacterium Jejuia pallidilutea Strain 11shimoA1 and Pigmentation Mutants.</title>
        <authorList>
            <person name="Takatani N."/>
            <person name="Nakanishi M."/>
            <person name="Meirelles P."/>
            <person name="Mino S."/>
            <person name="Suda W."/>
            <person name="Oshima K."/>
            <person name="Hattori M."/>
            <person name="Ohkuma M."/>
            <person name="Hosokawa M."/>
            <person name="Miyashita K."/>
            <person name="Thompson F.L."/>
            <person name="Niwa A."/>
            <person name="Sawabe T."/>
            <person name="Sawabe T."/>
        </authorList>
    </citation>
    <scope>NUCLEOTIDE SEQUENCE [LARGE SCALE GENOMIC DNA]</scope>
    <source>
        <strain evidence="3">JCM19302</strain>
    </source>
</reference>
<protein>
    <submittedName>
        <fullName evidence="2">Uncharacterized protein</fullName>
    </submittedName>
</protein>
<keyword evidence="1" id="KW-0472">Membrane</keyword>
<keyword evidence="1" id="KW-1133">Transmembrane helix</keyword>
<gene>
    <name evidence="2" type="ORF">JCM19302_3702</name>
</gene>
<feature type="transmembrane region" description="Helical" evidence="1">
    <location>
        <begin position="49"/>
        <end position="69"/>
    </location>
</feature>
<dbReference type="EMBL" id="BBNS01000002">
    <property type="protein sequence ID" value="GAL69513.1"/>
    <property type="molecule type" value="Genomic_DNA"/>
</dbReference>
<dbReference type="AlphaFoldDB" id="A0A090W026"/>
<dbReference type="Proteomes" id="UP000029646">
    <property type="component" value="Unassembled WGS sequence"/>
</dbReference>
<accession>A0A090W026</accession>
<evidence type="ECO:0000256" key="1">
    <source>
        <dbReference type="SAM" id="Phobius"/>
    </source>
</evidence>